<feature type="domain" description="Protein kinase" evidence="10">
    <location>
        <begin position="103"/>
        <end position="350"/>
    </location>
</feature>
<evidence type="ECO:0000259" key="9">
    <source>
        <dbReference type="PROSITE" id="PS50003"/>
    </source>
</evidence>
<dbReference type="EMBL" id="MLAK01000644">
    <property type="protein sequence ID" value="OHT09251.1"/>
    <property type="molecule type" value="Genomic_DNA"/>
</dbReference>
<dbReference type="AlphaFoldDB" id="A0A1J4KDI0"/>
<dbReference type="Proteomes" id="UP000179807">
    <property type="component" value="Unassembled WGS sequence"/>
</dbReference>
<dbReference type="PROSITE" id="PS50011">
    <property type="entry name" value="PROTEIN_KINASE_DOM"/>
    <property type="match status" value="1"/>
</dbReference>
<dbReference type="VEuPathDB" id="TrichDB:TRFO_21899"/>
<keyword evidence="6" id="KW-0067">ATP-binding</keyword>
<dbReference type="GeneID" id="94836960"/>
<keyword evidence="4" id="KW-0547">Nucleotide-binding</keyword>
<keyword evidence="5 11" id="KW-0418">Kinase</keyword>
<dbReference type="Pfam" id="PF00069">
    <property type="entry name" value="Pkinase"/>
    <property type="match status" value="1"/>
</dbReference>
<organism evidence="11 12">
    <name type="scientific">Tritrichomonas foetus</name>
    <dbReference type="NCBI Taxonomy" id="1144522"/>
    <lineage>
        <taxon>Eukaryota</taxon>
        <taxon>Metamonada</taxon>
        <taxon>Parabasalia</taxon>
        <taxon>Tritrichomonadida</taxon>
        <taxon>Tritrichomonadidae</taxon>
        <taxon>Tritrichomonas</taxon>
    </lineage>
</organism>
<dbReference type="EC" id="2.7.11.1" evidence="1"/>
<dbReference type="PANTHER" id="PTHR24356">
    <property type="entry name" value="SERINE/THREONINE-PROTEIN KINASE"/>
    <property type="match status" value="1"/>
</dbReference>
<protein>
    <recommendedName>
        <fullName evidence="1">non-specific serine/threonine protein kinase</fullName>
        <ecNumber evidence="1">2.7.11.1</ecNumber>
    </recommendedName>
</protein>
<dbReference type="InterPro" id="IPR001849">
    <property type="entry name" value="PH_domain"/>
</dbReference>
<dbReference type="SUPFAM" id="SSF56112">
    <property type="entry name" value="Protein kinase-like (PK-like)"/>
    <property type="match status" value="1"/>
</dbReference>
<evidence type="ECO:0000259" key="10">
    <source>
        <dbReference type="PROSITE" id="PS50011"/>
    </source>
</evidence>
<proteinExistence type="predicted"/>
<dbReference type="GO" id="GO:0004674">
    <property type="term" value="F:protein serine/threonine kinase activity"/>
    <property type="evidence" value="ECO:0007669"/>
    <property type="project" value="UniProtKB-KW"/>
</dbReference>
<dbReference type="GO" id="GO:0035556">
    <property type="term" value="P:intracellular signal transduction"/>
    <property type="evidence" value="ECO:0007669"/>
    <property type="project" value="TreeGrafter"/>
</dbReference>
<keyword evidence="3" id="KW-0808">Transferase</keyword>
<dbReference type="Gene3D" id="1.10.510.10">
    <property type="entry name" value="Transferase(Phosphotransferase) domain 1"/>
    <property type="match status" value="1"/>
</dbReference>
<dbReference type="InterPro" id="IPR050236">
    <property type="entry name" value="Ser_Thr_kinase_AGC"/>
</dbReference>
<evidence type="ECO:0000256" key="3">
    <source>
        <dbReference type="ARBA" id="ARBA00022679"/>
    </source>
</evidence>
<dbReference type="SUPFAM" id="SSF50729">
    <property type="entry name" value="PH domain-like"/>
    <property type="match status" value="1"/>
</dbReference>
<comment type="catalytic activity">
    <reaction evidence="8">
        <text>L-seryl-[protein] + ATP = O-phospho-L-seryl-[protein] + ADP + H(+)</text>
        <dbReference type="Rhea" id="RHEA:17989"/>
        <dbReference type="Rhea" id="RHEA-COMP:9863"/>
        <dbReference type="Rhea" id="RHEA-COMP:11604"/>
        <dbReference type="ChEBI" id="CHEBI:15378"/>
        <dbReference type="ChEBI" id="CHEBI:29999"/>
        <dbReference type="ChEBI" id="CHEBI:30616"/>
        <dbReference type="ChEBI" id="CHEBI:83421"/>
        <dbReference type="ChEBI" id="CHEBI:456216"/>
        <dbReference type="EC" id="2.7.11.1"/>
    </reaction>
</comment>
<evidence type="ECO:0000256" key="7">
    <source>
        <dbReference type="ARBA" id="ARBA00047899"/>
    </source>
</evidence>
<dbReference type="RefSeq" id="XP_068362387.1">
    <property type="nucleotide sequence ID" value="XM_068502256.1"/>
</dbReference>
<dbReference type="PROSITE" id="PS50003">
    <property type="entry name" value="PH_DOMAIN"/>
    <property type="match status" value="1"/>
</dbReference>
<evidence type="ECO:0000256" key="5">
    <source>
        <dbReference type="ARBA" id="ARBA00022777"/>
    </source>
</evidence>
<keyword evidence="2" id="KW-0723">Serine/threonine-protein kinase</keyword>
<accession>A0A1J4KDI0</accession>
<dbReference type="PANTHER" id="PTHR24356:SF1">
    <property type="entry name" value="SERINE_THREONINE-PROTEIN KINASE GREATWALL"/>
    <property type="match status" value="1"/>
</dbReference>
<evidence type="ECO:0000256" key="1">
    <source>
        <dbReference type="ARBA" id="ARBA00012513"/>
    </source>
</evidence>
<dbReference type="InterPro" id="IPR011009">
    <property type="entry name" value="Kinase-like_dom_sf"/>
</dbReference>
<evidence type="ECO:0000313" key="12">
    <source>
        <dbReference type="Proteomes" id="UP000179807"/>
    </source>
</evidence>
<feature type="domain" description="PH" evidence="9">
    <location>
        <begin position="1"/>
        <end position="94"/>
    </location>
</feature>
<dbReference type="GO" id="GO:0005524">
    <property type="term" value="F:ATP binding"/>
    <property type="evidence" value="ECO:0007669"/>
    <property type="project" value="UniProtKB-KW"/>
</dbReference>
<reference evidence="11" key="1">
    <citation type="submission" date="2016-10" db="EMBL/GenBank/DDBJ databases">
        <authorList>
            <person name="Benchimol M."/>
            <person name="Almeida L.G."/>
            <person name="Vasconcelos A.T."/>
            <person name="Perreira-Neves A."/>
            <person name="Rosa I.A."/>
            <person name="Tasca T."/>
            <person name="Bogo M.R."/>
            <person name="de Souza W."/>
        </authorList>
    </citation>
    <scope>NUCLEOTIDE SEQUENCE [LARGE SCALE GENOMIC DNA]</scope>
    <source>
        <strain evidence="11">K</strain>
    </source>
</reference>
<evidence type="ECO:0000313" key="11">
    <source>
        <dbReference type="EMBL" id="OHT09251.1"/>
    </source>
</evidence>
<dbReference type="Gene3D" id="3.30.200.20">
    <property type="entry name" value="Phosphorylase Kinase, domain 1"/>
    <property type="match status" value="1"/>
</dbReference>
<evidence type="ECO:0000256" key="8">
    <source>
        <dbReference type="ARBA" id="ARBA00048679"/>
    </source>
</evidence>
<comment type="catalytic activity">
    <reaction evidence="7">
        <text>L-threonyl-[protein] + ATP = O-phospho-L-threonyl-[protein] + ADP + H(+)</text>
        <dbReference type="Rhea" id="RHEA:46608"/>
        <dbReference type="Rhea" id="RHEA-COMP:11060"/>
        <dbReference type="Rhea" id="RHEA-COMP:11605"/>
        <dbReference type="ChEBI" id="CHEBI:15378"/>
        <dbReference type="ChEBI" id="CHEBI:30013"/>
        <dbReference type="ChEBI" id="CHEBI:30616"/>
        <dbReference type="ChEBI" id="CHEBI:61977"/>
        <dbReference type="ChEBI" id="CHEBI:456216"/>
        <dbReference type="EC" id="2.7.11.1"/>
    </reaction>
</comment>
<keyword evidence="12" id="KW-1185">Reference proteome</keyword>
<comment type="caution">
    <text evidence="11">The sequence shown here is derived from an EMBL/GenBank/DDBJ whole genome shotgun (WGS) entry which is preliminary data.</text>
</comment>
<sequence>MKGILHLHENENETPTKCYCYTTANEFIIKSQVIEQNSKIRSIKFKQIYNVFPIISNNKNCFEIKLITNDSLILSADSFCEMQKWVIALLDDPQPNDISFDSFEIIGIISSNMKSCIRYVKRNGKEYAIKSVAKCRYAAGKNSSKVICERNSLMRIKCPYIIKLYATFQTNEFYNFVIEYAEKGNLKQVMKYSDISIYQKKLYLFEIAVALNELHKLGIIHRDLKPEHILISKTGHIKLTDFTNSVDTSSVDYKQVESLSNYTSPEIILGIEVDYSTDWWSFGVIAYELIIGNVPFKGASTRLTNDLIVNGTHKIPSMMEYATSNFLNHLLTKNPENRFTYDEIINSEFFQNFSEEKALKCQYKPEFIPPSQNIAELDQFSYSLEYPRSFSIDNDIHGFSWDAAESFENSTSICFECDNP</sequence>
<evidence type="ECO:0000256" key="4">
    <source>
        <dbReference type="ARBA" id="ARBA00022741"/>
    </source>
</evidence>
<name>A0A1J4KDI0_9EUKA</name>
<evidence type="ECO:0000256" key="2">
    <source>
        <dbReference type="ARBA" id="ARBA00022527"/>
    </source>
</evidence>
<gene>
    <name evidence="11" type="ORF">TRFO_21899</name>
</gene>
<dbReference type="InterPro" id="IPR000719">
    <property type="entry name" value="Prot_kinase_dom"/>
</dbReference>
<evidence type="ECO:0000256" key="6">
    <source>
        <dbReference type="ARBA" id="ARBA00022840"/>
    </source>
</evidence>